<name>A0A6A8A4G7_9HYPH</name>
<keyword evidence="2" id="KW-1185">Reference proteome</keyword>
<dbReference type="InterPro" id="IPR025690">
    <property type="entry name" value="Methyltransf_put"/>
</dbReference>
<sequence>MSRLDSFINRMSAQRDILNHVRDVLDLPDGAVLEVGLGNGRTYSHLRENFSDRRVVAFDRQFAAHKTLAPAAGDFIEGEIRETGQTFVGTKAALVHADIGTGYADKDAITLQWLPDMVAGMLAEGGAAVSGLPLSHPQLEELPRLPSVEEGRYFYYRKTA</sequence>
<dbReference type="Pfam" id="PF12692">
    <property type="entry name" value="Methyltransf_17"/>
    <property type="match status" value="1"/>
</dbReference>
<evidence type="ECO:0008006" key="3">
    <source>
        <dbReference type="Google" id="ProtNLM"/>
    </source>
</evidence>
<reference evidence="1 2" key="1">
    <citation type="submission" date="2019-11" db="EMBL/GenBank/DDBJ databases">
        <title>Genome analysis of Rhizobacterium cereale a novel genus and species isolated from maize roots in North Spain.</title>
        <authorList>
            <person name="Menendez E."/>
            <person name="Flores-Felix J.D."/>
            <person name="Ramirez-Bahena M.-H."/>
            <person name="Igual J.M."/>
            <person name="Garcia-Fraile P."/>
            <person name="Peix A."/>
            <person name="Velazquez E."/>
        </authorList>
    </citation>
    <scope>NUCLEOTIDE SEQUENCE [LARGE SCALE GENOMIC DNA]</scope>
    <source>
        <strain evidence="1 2">RZME27</strain>
    </source>
</reference>
<dbReference type="InterPro" id="IPR029063">
    <property type="entry name" value="SAM-dependent_MTases_sf"/>
</dbReference>
<dbReference type="Proteomes" id="UP000435138">
    <property type="component" value="Unassembled WGS sequence"/>
</dbReference>
<evidence type="ECO:0000313" key="2">
    <source>
        <dbReference type="Proteomes" id="UP000435138"/>
    </source>
</evidence>
<dbReference type="SUPFAM" id="SSF53335">
    <property type="entry name" value="S-adenosyl-L-methionine-dependent methyltransferases"/>
    <property type="match status" value="1"/>
</dbReference>
<gene>
    <name evidence="1" type="ORF">GAO09_07560</name>
</gene>
<dbReference type="AlphaFoldDB" id="A0A6A8A4G7"/>
<comment type="caution">
    <text evidence="1">The sequence shown here is derived from an EMBL/GenBank/DDBJ whole genome shotgun (WGS) entry which is preliminary data.</text>
</comment>
<accession>A0A6A8A4G7</accession>
<organism evidence="1 2">
    <name type="scientific">Endobacterium cereale</name>
    <dbReference type="NCBI Taxonomy" id="2663029"/>
    <lineage>
        <taxon>Bacteria</taxon>
        <taxon>Pseudomonadati</taxon>
        <taxon>Pseudomonadota</taxon>
        <taxon>Alphaproteobacteria</taxon>
        <taxon>Hyphomicrobiales</taxon>
        <taxon>Rhizobiaceae</taxon>
        <taxon>Endobacterium</taxon>
    </lineage>
</organism>
<evidence type="ECO:0000313" key="1">
    <source>
        <dbReference type="EMBL" id="MQY45913.1"/>
    </source>
</evidence>
<proteinExistence type="predicted"/>
<protein>
    <recommendedName>
        <fullName evidence="3">S-adenosylmethionine-dependent methyltransferase</fullName>
    </recommendedName>
</protein>
<dbReference type="Gene3D" id="3.40.50.150">
    <property type="entry name" value="Vaccinia Virus protein VP39"/>
    <property type="match status" value="1"/>
</dbReference>
<dbReference type="RefSeq" id="WP_153353428.1">
    <property type="nucleotide sequence ID" value="NZ_JAYKOO010000003.1"/>
</dbReference>
<dbReference type="EMBL" id="WIXI01000038">
    <property type="protein sequence ID" value="MQY45913.1"/>
    <property type="molecule type" value="Genomic_DNA"/>
</dbReference>